<feature type="domain" description="PHD-type" evidence="18">
    <location>
        <begin position="191"/>
        <end position="241"/>
    </location>
</feature>
<feature type="compositionally biased region" description="Acidic residues" evidence="17">
    <location>
        <begin position="328"/>
        <end position="361"/>
    </location>
</feature>
<protein>
    <recommendedName>
        <fullName evidence="3 16">Histone acetyltransferase</fullName>
        <ecNumber evidence="3 16">2.3.1.48</ecNumber>
    </recommendedName>
</protein>
<dbReference type="EC" id="2.3.1.48" evidence="3 16"/>
<dbReference type="Gene3D" id="3.30.60.60">
    <property type="entry name" value="N-acetyl transferase-like"/>
    <property type="match status" value="1"/>
</dbReference>
<evidence type="ECO:0000256" key="6">
    <source>
        <dbReference type="ARBA" id="ARBA00022737"/>
    </source>
</evidence>
<evidence type="ECO:0000256" key="1">
    <source>
        <dbReference type="ARBA" id="ARBA00004123"/>
    </source>
</evidence>
<keyword evidence="7 15" id="KW-0863">Zinc-finger</keyword>
<evidence type="ECO:0000256" key="12">
    <source>
        <dbReference type="ARBA" id="ARBA00023163"/>
    </source>
</evidence>
<dbReference type="GO" id="GO:0005634">
    <property type="term" value="C:nucleus"/>
    <property type="evidence" value="ECO:0007669"/>
    <property type="project" value="UniProtKB-SubCell"/>
</dbReference>
<dbReference type="Pfam" id="PF17772">
    <property type="entry name" value="zf-MYST"/>
    <property type="match status" value="1"/>
</dbReference>
<feature type="compositionally biased region" description="Acidic residues" evidence="17">
    <location>
        <begin position="1407"/>
        <end position="1434"/>
    </location>
</feature>
<dbReference type="SUPFAM" id="SSF57903">
    <property type="entry name" value="FYVE/PHD zinc finger"/>
    <property type="match status" value="1"/>
</dbReference>
<gene>
    <name evidence="20" type="ORF">A7U60_g7606</name>
</gene>
<dbReference type="PANTHER" id="PTHR10615:SF161">
    <property type="entry name" value="HISTONE ACETYLTRANSFERASE KAT7"/>
    <property type="match status" value="1"/>
</dbReference>
<feature type="compositionally biased region" description="Basic residues" evidence="17">
    <location>
        <begin position="376"/>
        <end position="385"/>
    </location>
</feature>
<reference evidence="20" key="1">
    <citation type="submission" date="2016-06" db="EMBL/GenBank/DDBJ databases">
        <title>Draft Genome sequence of the fungus Inonotus baumii.</title>
        <authorList>
            <person name="Zhu H."/>
            <person name="Lin W."/>
        </authorList>
    </citation>
    <scope>NUCLEOTIDE SEQUENCE</scope>
    <source>
        <strain evidence="20">821</strain>
    </source>
</reference>
<dbReference type="GO" id="GO:0003712">
    <property type="term" value="F:transcription coregulator activity"/>
    <property type="evidence" value="ECO:0007669"/>
    <property type="project" value="TreeGrafter"/>
</dbReference>
<evidence type="ECO:0000259" key="18">
    <source>
        <dbReference type="PROSITE" id="PS50016"/>
    </source>
</evidence>
<feature type="region of interest" description="Disordered" evidence="17">
    <location>
        <begin position="889"/>
        <end position="920"/>
    </location>
</feature>
<dbReference type="Pfam" id="PF00628">
    <property type="entry name" value="PHD"/>
    <property type="match status" value="2"/>
</dbReference>
<evidence type="ECO:0000256" key="10">
    <source>
        <dbReference type="ARBA" id="ARBA00022990"/>
    </source>
</evidence>
<feature type="compositionally biased region" description="Basic residues" evidence="17">
    <location>
        <begin position="1272"/>
        <end position="1284"/>
    </location>
</feature>
<feature type="compositionally biased region" description="Pro residues" evidence="17">
    <location>
        <begin position="981"/>
        <end position="991"/>
    </location>
</feature>
<keyword evidence="6" id="KW-0677">Repeat</keyword>
<feature type="compositionally biased region" description="Basic residues" evidence="17">
    <location>
        <begin position="420"/>
        <end position="441"/>
    </location>
</feature>
<evidence type="ECO:0000256" key="11">
    <source>
        <dbReference type="ARBA" id="ARBA00023015"/>
    </source>
</evidence>
<evidence type="ECO:0000256" key="9">
    <source>
        <dbReference type="ARBA" id="ARBA00022853"/>
    </source>
</evidence>
<keyword evidence="8" id="KW-0862">Zinc</keyword>
<dbReference type="InterPro" id="IPR016181">
    <property type="entry name" value="Acyl_CoA_acyltransferase"/>
</dbReference>
<dbReference type="Proteomes" id="UP000757232">
    <property type="component" value="Unassembled WGS sequence"/>
</dbReference>
<dbReference type="InterPro" id="IPR040706">
    <property type="entry name" value="Zf-MYST"/>
</dbReference>
<keyword evidence="13 16" id="KW-0539">Nucleus</keyword>
<dbReference type="Gene3D" id="1.10.10.10">
    <property type="entry name" value="Winged helix-like DNA-binding domain superfamily/Winged helix DNA-binding domain"/>
    <property type="match status" value="1"/>
</dbReference>
<dbReference type="EMBL" id="LNZH02000210">
    <property type="protein sequence ID" value="OCB85301.1"/>
    <property type="molecule type" value="Genomic_DNA"/>
</dbReference>
<feature type="compositionally biased region" description="Basic and acidic residues" evidence="17">
    <location>
        <begin position="1165"/>
        <end position="1174"/>
    </location>
</feature>
<feature type="compositionally biased region" description="Basic residues" evidence="17">
    <location>
        <begin position="299"/>
        <end position="309"/>
    </location>
</feature>
<evidence type="ECO:0000313" key="21">
    <source>
        <dbReference type="Proteomes" id="UP000757232"/>
    </source>
</evidence>
<feature type="compositionally biased region" description="Low complexity" evidence="17">
    <location>
        <begin position="890"/>
        <end position="900"/>
    </location>
</feature>
<dbReference type="FunFam" id="3.30.60.60:FF:000001">
    <property type="entry name" value="Histone acetyltransferase"/>
    <property type="match status" value="1"/>
</dbReference>
<feature type="region of interest" description="Disordered" evidence="17">
    <location>
        <begin position="1"/>
        <end position="28"/>
    </location>
</feature>
<feature type="compositionally biased region" description="Low complexity" evidence="17">
    <location>
        <begin position="909"/>
        <end position="920"/>
    </location>
</feature>
<dbReference type="Pfam" id="PF01853">
    <property type="entry name" value="MOZ_SAS"/>
    <property type="match status" value="1"/>
</dbReference>
<dbReference type="Gene3D" id="3.30.40.10">
    <property type="entry name" value="Zinc/RING finger domain, C3HC4 (zinc finger)"/>
    <property type="match status" value="1"/>
</dbReference>
<evidence type="ECO:0000256" key="16">
    <source>
        <dbReference type="RuleBase" id="RU361211"/>
    </source>
</evidence>
<proteinExistence type="inferred from homology"/>
<feature type="compositionally biased region" description="Basic residues" evidence="17">
    <location>
        <begin position="800"/>
        <end position="809"/>
    </location>
</feature>
<evidence type="ECO:0000313" key="20">
    <source>
        <dbReference type="EMBL" id="OCB85301.1"/>
    </source>
</evidence>
<dbReference type="InterPro" id="IPR002717">
    <property type="entry name" value="HAT_MYST-type"/>
</dbReference>
<evidence type="ECO:0000256" key="3">
    <source>
        <dbReference type="ARBA" id="ARBA00013184"/>
    </source>
</evidence>
<dbReference type="InterPro" id="IPR036388">
    <property type="entry name" value="WH-like_DNA-bd_sf"/>
</dbReference>
<dbReference type="PANTHER" id="PTHR10615">
    <property type="entry name" value="HISTONE ACETYLTRANSFERASE"/>
    <property type="match status" value="1"/>
</dbReference>
<dbReference type="GO" id="GO:0003682">
    <property type="term" value="F:chromatin binding"/>
    <property type="evidence" value="ECO:0007669"/>
    <property type="project" value="TreeGrafter"/>
</dbReference>
<evidence type="ECO:0000256" key="2">
    <source>
        <dbReference type="ARBA" id="ARBA00010107"/>
    </source>
</evidence>
<evidence type="ECO:0000256" key="17">
    <source>
        <dbReference type="SAM" id="MobiDB-lite"/>
    </source>
</evidence>
<dbReference type="FunFam" id="3.30.40.10:FF:000005">
    <property type="entry name" value="zinc finger protein isoform X1"/>
    <property type="match status" value="1"/>
</dbReference>
<sequence>MRSLPFPAEAPHNREQSLDFTSPGPGTVLNGVPPLADVVPLDPALGGPSSAPPYFPHVNGVKGINGHEIQQCDSTLQPYPVSPTYAFGQYPQGPEGDPFAPPPHFFPGSSIGNAPDGAGAMPQKPVRRSKRKPRREEECGFCGGDNAKNKAGVPERMVTCTDCGRSGHPTCMDLGSIGEVLHSYPWKCNECKTCEICNEKGDDERILFCDNCDRGWHMYCLDPPLDENPEGSWFCPQCHHKVQSTPTAMDQEAQEPPIAPELQIDPALQMQAETSMEIDPALRGESVASTAPSEPQPTPRRRPKGRPKSRKSERVRDRKGKGRALILSDEDEEEEVEIEALMEEDQKEAQEEEEDGDEEEMYPVASTPKGRAPLNNRRKSSARMRRTSESVPDDIERPSPPPRPPKKMRLTVHSPSPPPRQRHPGPGRPKMVVKLRLPGKGKGREDEDEEEPKKSIFDDFLDERECDTSKTSILSSDKERFEKARVVAESKLLPQPTIEPIDLSAIPGPSNGRFPLRSAVHQLQQQQTQARISVSSSMSPTPSTPGPPHNSTKYDASVLRIRTIRFGPYDIQTWYDAPFPEEFSNIPDGRLWICEFCLKYMKSRFGAQRHRLKCKSRHPPGDEIYRDGSISIFEVDGRKNKMFLDHKSLFYDVEPFLFYVMTEVDDVGARFVGYFSKEKRSSKDLNLSCIMTLPVRQRQGWGNLLIDFRQGYLLSRKEHKCGTPERPLSALGAIGYKKYWTLAIMRYLSNAPSNPRLEDISTATGMTLEDIYMTFMQQGMITVHEGSSSPVRPSPGRSVKINRNRKSGLARRNLQKAQPADEEKASKGPFVPPTNYDIYWDPDDVRQWMADWTSKGYLMLKPDKLKWTPFLLSRADKLVTPLEDALTVAPTDVENTQTPTTPTPGPVLAEAPATTTPSPAPLEVTAEATEVDVAASPVVAATAASDSGREAVGDSHIHATLAEGRAPPSESEERTSEPESSPTPSPSPASPSFPSGLEALAAVAFAVSKANPVDVRKRSTSTILPPDIDTPKPAWARNGPNGMASNPVSPVRSLQPVRNSPITPPLETRSRRLAAKTEDVSVPLHRVVVSPANRPADSQLDERRSVVPGNNGMNGLSPTSPSSERVSVEQDAELAARLAREESVQRRSLRSSSKEVLSIPSLSARESRPRESVRKRQKAPSIRELSPPTPISPDRPTTRRQAQVMAIESAKSGRMTRRQSSRLAANGGDVETLSISGTPLKRSTRLNSASKPAIPQPPAKSARNQVASSQRNKSRKSRTTRSRRAQSPSEQSTVPERVEDEEEDIDAEGEPDVDAEGEVEVPDSSQDVSMGEQDMVIVDHGVKLGVNGMSGVESGQVNGEDQAVTPTIADGHGADSVDAAPPLSAGLTHDTLSASTAPDSPMKVDVVIEEDDIDAEGEPDDEDADGEPDPDIFS</sequence>
<dbReference type="PROSITE" id="PS51726">
    <property type="entry name" value="MYST_HAT"/>
    <property type="match status" value="1"/>
</dbReference>
<feature type="region of interest" description="Disordered" evidence="17">
    <location>
        <begin position="784"/>
        <end position="831"/>
    </location>
</feature>
<evidence type="ECO:0000256" key="8">
    <source>
        <dbReference type="ARBA" id="ARBA00022833"/>
    </source>
</evidence>
<feature type="region of interest" description="Disordered" evidence="17">
    <location>
        <begin position="961"/>
        <end position="994"/>
    </location>
</feature>
<feature type="region of interest" description="Disordered" evidence="17">
    <location>
        <begin position="527"/>
        <end position="553"/>
    </location>
</feature>
<feature type="compositionally biased region" description="Acidic residues" evidence="17">
    <location>
        <begin position="1298"/>
        <end position="1321"/>
    </location>
</feature>
<feature type="compositionally biased region" description="Low complexity" evidence="17">
    <location>
        <begin position="527"/>
        <end position="541"/>
    </location>
</feature>
<evidence type="ECO:0000256" key="14">
    <source>
        <dbReference type="PIRSR" id="PIRSR602717-51"/>
    </source>
</evidence>
<comment type="catalytic activity">
    <reaction evidence="16">
        <text>L-lysyl-[protein] + acetyl-CoA = N(6)-acetyl-L-lysyl-[protein] + CoA + H(+)</text>
        <dbReference type="Rhea" id="RHEA:45948"/>
        <dbReference type="Rhea" id="RHEA-COMP:9752"/>
        <dbReference type="Rhea" id="RHEA-COMP:10731"/>
        <dbReference type="ChEBI" id="CHEBI:15378"/>
        <dbReference type="ChEBI" id="CHEBI:29969"/>
        <dbReference type="ChEBI" id="CHEBI:57287"/>
        <dbReference type="ChEBI" id="CHEBI:57288"/>
        <dbReference type="ChEBI" id="CHEBI:61930"/>
        <dbReference type="EC" id="2.3.1.48"/>
    </reaction>
</comment>
<dbReference type="InterPro" id="IPR001965">
    <property type="entry name" value="Znf_PHD"/>
</dbReference>
<dbReference type="CDD" id="cd15526">
    <property type="entry name" value="PHD1_MOZ_d4"/>
    <property type="match status" value="1"/>
</dbReference>
<dbReference type="PROSITE" id="PS50016">
    <property type="entry name" value="ZF_PHD_2"/>
    <property type="match status" value="2"/>
</dbReference>
<evidence type="ECO:0000256" key="13">
    <source>
        <dbReference type="ARBA" id="ARBA00023242"/>
    </source>
</evidence>
<dbReference type="InterPro" id="IPR013083">
    <property type="entry name" value="Znf_RING/FYVE/PHD"/>
</dbReference>
<keyword evidence="12" id="KW-0804">Transcription</keyword>
<feature type="region of interest" description="Disordered" evidence="17">
    <location>
        <begin position="282"/>
        <end position="457"/>
    </location>
</feature>
<feature type="region of interest" description="Disordered" evidence="17">
    <location>
        <begin position="1347"/>
        <end position="1434"/>
    </location>
</feature>
<dbReference type="GO" id="GO:0006357">
    <property type="term" value="P:regulation of transcription by RNA polymerase II"/>
    <property type="evidence" value="ECO:0007669"/>
    <property type="project" value="TreeGrafter"/>
</dbReference>
<keyword evidence="11" id="KW-0805">Transcription regulation</keyword>
<feature type="active site" description="Proton donor/acceptor" evidence="14">
    <location>
        <position position="725"/>
    </location>
</feature>
<dbReference type="SMART" id="SM00249">
    <property type="entry name" value="PHD"/>
    <property type="match status" value="2"/>
</dbReference>
<comment type="subcellular location">
    <subcellularLocation>
        <location evidence="1 16">Nucleus</location>
    </subcellularLocation>
</comment>
<evidence type="ECO:0000256" key="7">
    <source>
        <dbReference type="ARBA" id="ARBA00022771"/>
    </source>
</evidence>
<evidence type="ECO:0000259" key="19">
    <source>
        <dbReference type="PROSITE" id="PS51726"/>
    </source>
</evidence>
<evidence type="ECO:0000256" key="5">
    <source>
        <dbReference type="ARBA" id="ARBA00022723"/>
    </source>
</evidence>
<dbReference type="GO" id="GO:0008270">
    <property type="term" value="F:zinc ion binding"/>
    <property type="evidence" value="ECO:0007669"/>
    <property type="project" value="UniProtKB-KW"/>
</dbReference>
<feature type="domain" description="MYST-type HAT" evidence="19">
    <location>
        <begin position="556"/>
        <end position="869"/>
    </location>
</feature>
<evidence type="ECO:0000256" key="15">
    <source>
        <dbReference type="PROSITE-ProRule" id="PRU00146"/>
    </source>
</evidence>
<organism evidence="20 21">
    <name type="scientific">Sanghuangporus baumii</name>
    <name type="common">Phellinus baumii</name>
    <dbReference type="NCBI Taxonomy" id="108892"/>
    <lineage>
        <taxon>Eukaryota</taxon>
        <taxon>Fungi</taxon>
        <taxon>Dikarya</taxon>
        <taxon>Basidiomycota</taxon>
        <taxon>Agaricomycotina</taxon>
        <taxon>Agaricomycetes</taxon>
        <taxon>Hymenochaetales</taxon>
        <taxon>Hymenochaetaceae</taxon>
        <taxon>Sanghuangporus</taxon>
    </lineage>
</organism>
<dbReference type="GO" id="GO:0004402">
    <property type="term" value="F:histone acetyltransferase activity"/>
    <property type="evidence" value="ECO:0007669"/>
    <property type="project" value="InterPro"/>
</dbReference>
<accession>A0A9Q5HSQ3</accession>
<dbReference type="SUPFAM" id="SSF55729">
    <property type="entry name" value="Acyl-CoA N-acyltransferases (Nat)"/>
    <property type="match status" value="1"/>
</dbReference>
<feature type="domain" description="PHD-type" evidence="18">
    <location>
        <begin position="136"/>
        <end position="194"/>
    </location>
</feature>
<comment type="caution">
    <text evidence="20">The sequence shown here is derived from an EMBL/GenBank/DDBJ whole genome shotgun (WGS) entry which is preliminary data.</text>
</comment>
<name>A0A9Q5HSQ3_SANBA</name>
<dbReference type="InterPro" id="IPR050603">
    <property type="entry name" value="MYST_HAT"/>
</dbReference>
<comment type="similarity">
    <text evidence="2 16">Belongs to the MYST (SAS/MOZ) family.</text>
</comment>
<evidence type="ECO:0000256" key="4">
    <source>
        <dbReference type="ARBA" id="ARBA00022679"/>
    </source>
</evidence>
<feature type="region of interest" description="Disordered" evidence="17">
    <location>
        <begin position="1021"/>
        <end position="1331"/>
    </location>
</feature>
<keyword evidence="9" id="KW-0156">Chromatin regulator</keyword>
<dbReference type="OrthoDB" id="787137at2759"/>
<dbReference type="InterPro" id="IPR019787">
    <property type="entry name" value="Znf_PHD-finger"/>
</dbReference>
<keyword evidence="5" id="KW-0479">Metal-binding</keyword>
<keyword evidence="21" id="KW-1185">Reference proteome</keyword>
<dbReference type="GO" id="GO:1990467">
    <property type="term" value="C:NuA3a histone acetyltransferase complex"/>
    <property type="evidence" value="ECO:0007669"/>
    <property type="project" value="TreeGrafter"/>
</dbReference>
<dbReference type="Gene3D" id="3.40.630.30">
    <property type="match status" value="1"/>
</dbReference>
<feature type="compositionally biased region" description="Low complexity" evidence="17">
    <location>
        <begin position="786"/>
        <end position="799"/>
    </location>
</feature>
<keyword evidence="10" id="KW-0007">Acetylation</keyword>
<feature type="compositionally biased region" description="Polar residues" evidence="17">
    <location>
        <begin position="1111"/>
        <end position="1125"/>
    </location>
</feature>
<keyword evidence="4" id="KW-0808">Transferase</keyword>
<dbReference type="InterPro" id="IPR011011">
    <property type="entry name" value="Znf_FYVE_PHD"/>
</dbReference>